<organism evidence="6 7">
    <name type="scientific">Penguinpox virus</name>
    <dbReference type="NCBI Taxonomy" id="648998"/>
    <lineage>
        <taxon>Viruses</taxon>
        <taxon>Varidnaviria</taxon>
        <taxon>Bamfordvirae</taxon>
        <taxon>Nucleocytoviricota</taxon>
        <taxon>Pokkesviricetes</taxon>
        <taxon>Chitovirales</taxon>
        <taxon>Poxviridae</taxon>
        <taxon>Chordopoxvirinae</taxon>
        <taxon>Avipoxvirus</taxon>
        <taxon>Avipoxvirus penguinpox</taxon>
    </lineage>
</organism>
<dbReference type="InterPro" id="IPR011009">
    <property type="entry name" value="Kinase-like_dom_sf"/>
</dbReference>
<feature type="binding site" evidence="4">
    <location>
        <position position="55"/>
    </location>
    <ligand>
        <name>ATP</name>
        <dbReference type="ChEBI" id="CHEBI:30616"/>
    </ligand>
</feature>
<evidence type="ECO:0000256" key="4">
    <source>
        <dbReference type="PROSITE-ProRule" id="PRU10141"/>
    </source>
</evidence>
<evidence type="ECO:0000256" key="1">
    <source>
        <dbReference type="ARBA" id="ARBA00012513"/>
    </source>
</evidence>
<dbReference type="PROSITE" id="PS50011">
    <property type="entry name" value="PROTEIN_KINASE_DOM"/>
    <property type="match status" value="1"/>
</dbReference>
<dbReference type="GeneID" id="19738232"/>
<dbReference type="InterPro" id="IPR000719">
    <property type="entry name" value="Prot_kinase_dom"/>
</dbReference>
<dbReference type="InterPro" id="IPR017441">
    <property type="entry name" value="Protein_kinase_ATP_BS"/>
</dbReference>
<dbReference type="GO" id="GO:0004674">
    <property type="term" value="F:protein serine/threonine kinase activity"/>
    <property type="evidence" value="ECO:0007669"/>
    <property type="project" value="UniProtKB-KW"/>
</dbReference>
<accession>A0A068EH83</accession>
<keyword evidence="2 4" id="KW-0547">Nucleotide-binding</keyword>
<keyword evidence="6" id="KW-0808">Transferase</keyword>
<dbReference type="PROSITE" id="PS00107">
    <property type="entry name" value="PROTEIN_KINASE_ATP"/>
    <property type="match status" value="1"/>
</dbReference>
<dbReference type="EC" id="2.7.11.1" evidence="1"/>
<dbReference type="KEGG" id="vg:19738232"/>
<keyword evidence="3 4" id="KW-0067">ATP-binding</keyword>
<dbReference type="GO" id="GO:0005524">
    <property type="term" value="F:ATP binding"/>
    <property type="evidence" value="ECO:0007669"/>
    <property type="project" value="UniProtKB-UniRule"/>
</dbReference>
<evidence type="ECO:0000259" key="5">
    <source>
        <dbReference type="PROSITE" id="PS50011"/>
    </source>
</evidence>
<keyword evidence="6" id="KW-0723">Serine/threonine-protein kinase</keyword>
<dbReference type="SMART" id="SM00220">
    <property type="entry name" value="S_TKc"/>
    <property type="match status" value="1"/>
</dbReference>
<dbReference type="InterPro" id="IPR050235">
    <property type="entry name" value="CK1_Ser-Thr_kinase"/>
</dbReference>
<dbReference type="EMBL" id="KJ859677">
    <property type="protein sequence ID" value="AID46950.1"/>
    <property type="molecule type" value="Genomic_DNA"/>
</dbReference>
<dbReference type="Proteomes" id="UP000140838">
    <property type="component" value="Genome"/>
</dbReference>
<evidence type="ECO:0000256" key="3">
    <source>
        <dbReference type="ARBA" id="ARBA00022840"/>
    </source>
</evidence>
<gene>
    <name evidence="6" type="ORF">pepv_226</name>
</gene>
<keyword evidence="6" id="KW-0418">Kinase</keyword>
<dbReference type="InterPro" id="IPR008271">
    <property type="entry name" value="Ser/Thr_kinase_AS"/>
</dbReference>
<sequence length="304" mass="35206">MRKNNVLSFYLPEGTLIEDIGKKDKWIIGKQLGYGGFGIVYQVSYDSKEIDCVAKIELRDSSTLYCEINFYIRVMKDKTSLDTWMKEQRVDYIGIPSFHGFGFTTYNEVEYRFVIIQRLGKDLENVLAEKGKINISLIKKLAIKLLDILKFIHSRGFSHGDIKASNILFDKDDDKVYLADYGLATKYSYDGKHKEYTIDPKSRHNGTIAFTSIDAHKGVTVSRRGDLESLGFCMLKWYSGKLPWEKYEKEPENVQCMKEVFVSNITRKNIPAENAGIIYNYIKVVTKLEYEETPNYESLKQMFL</sequence>
<proteinExistence type="predicted"/>
<name>A0A068EH83_9POXV</name>
<dbReference type="SUPFAM" id="SSF56112">
    <property type="entry name" value="Protein kinase-like (PK-like)"/>
    <property type="match status" value="1"/>
</dbReference>
<keyword evidence="7" id="KW-1185">Reference proteome</keyword>
<dbReference type="Pfam" id="PF00069">
    <property type="entry name" value="Pkinase"/>
    <property type="match status" value="1"/>
</dbReference>
<dbReference type="PANTHER" id="PTHR11909">
    <property type="entry name" value="CASEIN KINASE-RELATED"/>
    <property type="match status" value="1"/>
</dbReference>
<evidence type="ECO:0000313" key="6">
    <source>
        <dbReference type="EMBL" id="AID46950.1"/>
    </source>
</evidence>
<evidence type="ECO:0000256" key="2">
    <source>
        <dbReference type="ARBA" id="ARBA00022741"/>
    </source>
</evidence>
<reference evidence="6 7" key="1">
    <citation type="journal article" date="2014" name="BMC Genomics">
        <title>The complete genome sequences of poxviruses isolated from a penguin and a pigeon in South Africa and comparison to other sequenced avipoxviruses.</title>
        <authorList>
            <person name="Offerman K."/>
            <person name="Carulei O."/>
            <person name="van der Walt A.P."/>
            <person name="Douglass N."/>
            <person name="Williamson A.L."/>
        </authorList>
    </citation>
    <scope>NUCLEOTIDE SEQUENCE [LARGE SCALE GENOMIC DNA]</scope>
    <source>
        <strain evidence="6">PSan92</strain>
    </source>
</reference>
<protein>
    <recommendedName>
        <fullName evidence="1">non-specific serine/threonine protein kinase</fullName>
        <ecNumber evidence="1">2.7.11.1</ecNumber>
    </recommendedName>
</protein>
<dbReference type="Gene3D" id="1.10.510.10">
    <property type="entry name" value="Transferase(Phosphotransferase) domain 1"/>
    <property type="match status" value="1"/>
</dbReference>
<feature type="domain" description="Protein kinase" evidence="5">
    <location>
        <begin position="26"/>
        <end position="304"/>
    </location>
</feature>
<dbReference type="RefSeq" id="YP_009046208.1">
    <property type="nucleotide sequence ID" value="NC_024446.1"/>
</dbReference>
<evidence type="ECO:0000313" key="7">
    <source>
        <dbReference type="Proteomes" id="UP000140838"/>
    </source>
</evidence>
<dbReference type="PROSITE" id="PS00108">
    <property type="entry name" value="PROTEIN_KINASE_ST"/>
    <property type="match status" value="1"/>
</dbReference>